<reference evidence="5" key="3">
    <citation type="submission" date="2016-11" db="EMBL/GenBank/DDBJ databases">
        <authorList>
            <person name="Varghese N."/>
            <person name="Submissions S."/>
        </authorList>
    </citation>
    <scope>NUCLEOTIDE SEQUENCE [LARGE SCALE GENOMIC DNA]</scope>
    <source>
        <strain evidence="5">DX253</strain>
    </source>
</reference>
<organism evidence="2 4">
    <name type="scientific">Haladaptatus paucihalophilus DX253</name>
    <dbReference type="NCBI Taxonomy" id="797209"/>
    <lineage>
        <taxon>Archaea</taxon>
        <taxon>Methanobacteriati</taxon>
        <taxon>Methanobacteriota</taxon>
        <taxon>Stenosarchaea group</taxon>
        <taxon>Halobacteria</taxon>
        <taxon>Halobacteriales</taxon>
        <taxon>Haladaptataceae</taxon>
        <taxon>Haladaptatus</taxon>
    </lineage>
</organism>
<feature type="region of interest" description="Disordered" evidence="1">
    <location>
        <begin position="16"/>
        <end position="36"/>
    </location>
</feature>
<protein>
    <recommendedName>
        <fullName evidence="6">Conditioned medium-induced protein 4</fullName>
    </recommendedName>
</protein>
<dbReference type="Proteomes" id="UP000003751">
    <property type="component" value="Unassembled WGS sequence"/>
</dbReference>
<evidence type="ECO:0000313" key="4">
    <source>
        <dbReference type="Proteomes" id="UP000003751"/>
    </source>
</evidence>
<feature type="compositionally biased region" description="Basic and acidic residues" evidence="1">
    <location>
        <begin position="21"/>
        <end position="36"/>
    </location>
</feature>
<dbReference type="PATRIC" id="fig|797209.4.peg.200"/>
<proteinExistence type="predicted"/>
<evidence type="ECO:0000313" key="3">
    <source>
        <dbReference type="EMBL" id="SHL48247.1"/>
    </source>
</evidence>
<dbReference type="Proteomes" id="UP000184203">
    <property type="component" value="Unassembled WGS sequence"/>
</dbReference>
<dbReference type="EMBL" id="FRAN01000007">
    <property type="protein sequence ID" value="SHL48247.1"/>
    <property type="molecule type" value="Genomic_DNA"/>
</dbReference>
<dbReference type="OrthoDB" id="146450at2157"/>
<dbReference type="RefSeq" id="WP_007976200.1">
    <property type="nucleotide sequence ID" value="NZ_AEMG01000002.1"/>
</dbReference>
<dbReference type="STRING" id="797209.GCA_000376445_01987"/>
<evidence type="ECO:0000313" key="5">
    <source>
        <dbReference type="Proteomes" id="UP000184203"/>
    </source>
</evidence>
<dbReference type="EMBL" id="AEMG01000002">
    <property type="protein sequence ID" value="EFW93698.1"/>
    <property type="molecule type" value="Genomic_DNA"/>
</dbReference>
<evidence type="ECO:0000256" key="1">
    <source>
        <dbReference type="SAM" id="MobiDB-lite"/>
    </source>
</evidence>
<sequence length="200" mass="22932">MNKKTEELRDMFLDMTDEETVTEKQEETHGSLGTEERVEEQLLAVVAEMRERYDFDTPLTDEELRTVVRRFYAGDGDDGIADELGDESLKEDVASARIDLHLFRPSDTDAPFEIETLRTLVRDGATTADCAAELDTDESTVRRYRRVIEAKDEARTVNQQYINEFENILQDREISDRMTSDIQQDGLDDATDGMETNVSF</sequence>
<reference evidence="3" key="2">
    <citation type="submission" date="2016-11" db="EMBL/GenBank/DDBJ databases">
        <authorList>
            <person name="Jaros S."/>
            <person name="Januszkiewicz K."/>
            <person name="Wedrychowicz H."/>
        </authorList>
    </citation>
    <scope>NUCLEOTIDE SEQUENCE [LARGE SCALE GENOMIC DNA]</scope>
    <source>
        <strain evidence="3">DX253</strain>
    </source>
</reference>
<dbReference type="AlphaFoldDB" id="E7QP45"/>
<reference evidence="2 4" key="1">
    <citation type="journal article" date="2014" name="ISME J.">
        <title>Trehalose/2-sulfotrehalose biosynthesis and glycine-betaine uptake are widely spread mechanisms for osmoadaptation in the Halobacteriales.</title>
        <authorList>
            <person name="Youssef N.H."/>
            <person name="Savage-Ashlock K.N."/>
            <person name="McCully A.L."/>
            <person name="Luedtke B."/>
            <person name="Shaw E.I."/>
            <person name="Hoff W.D."/>
            <person name="Elshahed M.S."/>
        </authorList>
    </citation>
    <scope>NUCLEOTIDE SEQUENCE [LARGE SCALE GENOMIC DNA]</scope>
    <source>
        <strain evidence="2 4">DX253</strain>
    </source>
</reference>
<evidence type="ECO:0000313" key="2">
    <source>
        <dbReference type="EMBL" id="EFW93698.1"/>
    </source>
</evidence>
<dbReference type="eggNOG" id="arCOG04725">
    <property type="taxonomic scope" value="Archaea"/>
</dbReference>
<feature type="region of interest" description="Disordered" evidence="1">
    <location>
        <begin position="179"/>
        <end position="200"/>
    </location>
</feature>
<gene>
    <name evidence="3" type="ORF">SAMN05444342_3922</name>
    <name evidence="2" type="ORF">ZOD2009_01105</name>
</gene>
<keyword evidence="5" id="KW-1185">Reference proteome</keyword>
<evidence type="ECO:0008006" key="6">
    <source>
        <dbReference type="Google" id="ProtNLM"/>
    </source>
</evidence>
<accession>E7QP45</accession>
<name>E7QP45_HALPU</name>